<dbReference type="InterPro" id="IPR018078">
    <property type="entry name" value="DNA-binding_RecF_CS"/>
</dbReference>
<dbReference type="GO" id="GO:0009432">
    <property type="term" value="P:SOS response"/>
    <property type="evidence" value="ECO:0007669"/>
    <property type="project" value="UniProtKB-UniRule"/>
</dbReference>
<dbReference type="GO" id="GO:0003697">
    <property type="term" value="F:single-stranded DNA binding"/>
    <property type="evidence" value="ECO:0007669"/>
    <property type="project" value="UniProtKB-UniRule"/>
</dbReference>
<dbReference type="HAMAP" id="MF_00365">
    <property type="entry name" value="RecF"/>
    <property type="match status" value="1"/>
</dbReference>
<feature type="domain" description="RecF/RecN/SMC N-terminal" evidence="14">
    <location>
        <begin position="2"/>
        <end position="391"/>
    </location>
</feature>
<dbReference type="PROSITE" id="PS00617">
    <property type="entry name" value="RECF_1"/>
    <property type="match status" value="1"/>
</dbReference>
<dbReference type="GO" id="GO:0006260">
    <property type="term" value="P:DNA replication"/>
    <property type="evidence" value="ECO:0007669"/>
    <property type="project" value="UniProtKB-UniRule"/>
</dbReference>
<evidence type="ECO:0000256" key="13">
    <source>
        <dbReference type="HAMAP-Rule" id="MF_00365"/>
    </source>
</evidence>
<dbReference type="Pfam" id="PF02463">
    <property type="entry name" value="SMC_N"/>
    <property type="match status" value="1"/>
</dbReference>
<evidence type="ECO:0000313" key="15">
    <source>
        <dbReference type="EMBL" id="PNS43385.1"/>
    </source>
</evidence>
<dbReference type="AlphaFoldDB" id="A0A2K1SV46"/>
<dbReference type="InterPro" id="IPR042174">
    <property type="entry name" value="RecF_2"/>
</dbReference>
<dbReference type="OrthoDB" id="9803889at2"/>
<dbReference type="EMBL" id="MNLH01000002">
    <property type="protein sequence ID" value="PNS43385.1"/>
    <property type="molecule type" value="Genomic_DNA"/>
</dbReference>
<evidence type="ECO:0000256" key="8">
    <source>
        <dbReference type="ARBA" id="ARBA00022840"/>
    </source>
</evidence>
<comment type="subcellular location">
    <subcellularLocation>
        <location evidence="1 13">Cytoplasm</location>
    </subcellularLocation>
</comment>
<keyword evidence="4 13" id="KW-0963">Cytoplasm</keyword>
<dbReference type="InterPro" id="IPR001238">
    <property type="entry name" value="DNA-binding_RecF"/>
</dbReference>
<keyword evidence="5 13" id="KW-0235">DNA replication</keyword>
<dbReference type="Proteomes" id="UP000236146">
    <property type="component" value="Unassembled WGS sequence"/>
</dbReference>
<dbReference type="Gene3D" id="3.40.50.300">
    <property type="entry name" value="P-loop containing nucleotide triphosphate hydrolases"/>
    <property type="match status" value="1"/>
</dbReference>
<reference evidence="15 16" key="1">
    <citation type="submission" date="2016-10" db="EMBL/GenBank/DDBJ databases">
        <authorList>
            <person name="Varghese N."/>
        </authorList>
    </citation>
    <scope>NUCLEOTIDE SEQUENCE [LARGE SCALE GENOMIC DNA]</scope>
    <source>
        <strain evidence="15 16">KA00225</strain>
    </source>
</reference>
<evidence type="ECO:0000256" key="3">
    <source>
        <dbReference type="ARBA" id="ARBA00020170"/>
    </source>
</evidence>
<keyword evidence="11 13" id="KW-0742">SOS response</keyword>
<evidence type="ECO:0000256" key="12">
    <source>
        <dbReference type="ARBA" id="ARBA00025401"/>
    </source>
</evidence>
<dbReference type="SUPFAM" id="SSF52540">
    <property type="entry name" value="P-loop containing nucleoside triphosphate hydrolases"/>
    <property type="match status" value="1"/>
</dbReference>
<evidence type="ECO:0000256" key="6">
    <source>
        <dbReference type="ARBA" id="ARBA00022741"/>
    </source>
</evidence>
<dbReference type="GO" id="GO:0000731">
    <property type="term" value="P:DNA synthesis involved in DNA repair"/>
    <property type="evidence" value="ECO:0007669"/>
    <property type="project" value="TreeGrafter"/>
</dbReference>
<evidence type="ECO:0000256" key="7">
    <source>
        <dbReference type="ARBA" id="ARBA00022763"/>
    </source>
</evidence>
<proteinExistence type="inferred from homology"/>
<evidence type="ECO:0000313" key="16">
    <source>
        <dbReference type="Proteomes" id="UP000236146"/>
    </source>
</evidence>
<dbReference type="GO" id="GO:0005524">
    <property type="term" value="F:ATP binding"/>
    <property type="evidence" value="ECO:0007669"/>
    <property type="project" value="UniProtKB-UniRule"/>
</dbReference>
<comment type="function">
    <text evidence="12 13">The RecF protein is involved in DNA metabolism; it is required for DNA replication and normal SOS inducibility. RecF binds preferentially to single-stranded, linear DNA. It also seems to bind ATP.</text>
</comment>
<sequence>MYISLLALDHFRSWNHCIIKCNPTLNILYGINGLGKTNIVEAIEVISTGTSHRSSATLPLIERGFTSATIRLNVENLNFNDSDSCNSDSIDSDNFDSNYSNTYEATLTNRGANRARINSGKSVYMRDIVGIIPSVSFTPRDQFLVSGDPSQRRTFLDQACSLLVPGYAKNLQEYKHIAKQRTALLKQLGNNSSQNYSYSENSFENNSENSSFYLNNALSGLEVWTGRFIEVGIFITQSRQKVVDELSKYFSSVVENITYSKQKANIVYNPSFEEVGKNNDEISLKNYASKISEHFQRLYAGEVSRGCNLIGPHRDDFSLLLDGFDAKDFASNGESWTLALSLKMSLLKALENKNQQKPIIILDDVFAQLDENRRLEILKFIKNQGQVFITVASLNDIPQNSLLSDNSFIDVSSLIPSSENSFENNENIDEDHKSIIDDILLQRLNSSVNNSVNKSVSNSSISSDLNSVSNTVSNSDLNSNKIDYSIDDSENICTEKSGEIS</sequence>
<evidence type="ECO:0000256" key="1">
    <source>
        <dbReference type="ARBA" id="ARBA00004496"/>
    </source>
</evidence>
<name>A0A2K1SV46_GARVA</name>
<gene>
    <name evidence="13" type="primary">recF</name>
    <name evidence="15" type="ORF">BFS05_02000</name>
</gene>
<comment type="similarity">
    <text evidence="2 13">Belongs to the RecF family.</text>
</comment>
<evidence type="ECO:0000259" key="14">
    <source>
        <dbReference type="Pfam" id="PF02463"/>
    </source>
</evidence>
<evidence type="ECO:0000256" key="9">
    <source>
        <dbReference type="ARBA" id="ARBA00023125"/>
    </source>
</evidence>
<feature type="binding site" evidence="13">
    <location>
        <begin position="30"/>
        <end position="37"/>
    </location>
    <ligand>
        <name>ATP</name>
        <dbReference type="ChEBI" id="CHEBI:30616"/>
    </ligand>
</feature>
<evidence type="ECO:0000256" key="5">
    <source>
        <dbReference type="ARBA" id="ARBA00022705"/>
    </source>
</evidence>
<dbReference type="InterPro" id="IPR003395">
    <property type="entry name" value="RecF/RecN/SMC_N"/>
</dbReference>
<protein>
    <recommendedName>
        <fullName evidence="3 13">DNA replication and repair protein RecF</fullName>
    </recommendedName>
</protein>
<evidence type="ECO:0000256" key="2">
    <source>
        <dbReference type="ARBA" id="ARBA00008016"/>
    </source>
</evidence>
<keyword evidence="7 13" id="KW-0227">DNA damage</keyword>
<dbReference type="GO" id="GO:0006302">
    <property type="term" value="P:double-strand break repair"/>
    <property type="evidence" value="ECO:0007669"/>
    <property type="project" value="TreeGrafter"/>
</dbReference>
<dbReference type="PANTHER" id="PTHR32182:SF0">
    <property type="entry name" value="DNA REPLICATION AND REPAIR PROTEIN RECF"/>
    <property type="match status" value="1"/>
</dbReference>
<evidence type="ECO:0000256" key="11">
    <source>
        <dbReference type="ARBA" id="ARBA00023236"/>
    </source>
</evidence>
<keyword evidence="8 13" id="KW-0067">ATP-binding</keyword>
<evidence type="ECO:0000256" key="10">
    <source>
        <dbReference type="ARBA" id="ARBA00023204"/>
    </source>
</evidence>
<dbReference type="PANTHER" id="PTHR32182">
    <property type="entry name" value="DNA REPLICATION AND REPAIR PROTEIN RECF"/>
    <property type="match status" value="1"/>
</dbReference>
<dbReference type="Gene3D" id="1.20.1050.90">
    <property type="entry name" value="RecF/RecN/SMC, N-terminal domain"/>
    <property type="match status" value="1"/>
</dbReference>
<accession>A0A2K1SV46</accession>
<organism evidence="15 16">
    <name type="scientific">Gardnerella vaginalis</name>
    <dbReference type="NCBI Taxonomy" id="2702"/>
    <lineage>
        <taxon>Bacteria</taxon>
        <taxon>Bacillati</taxon>
        <taxon>Actinomycetota</taxon>
        <taxon>Actinomycetes</taxon>
        <taxon>Bifidobacteriales</taxon>
        <taxon>Bifidobacteriaceae</taxon>
        <taxon>Gardnerella</taxon>
    </lineage>
</organism>
<keyword evidence="10 13" id="KW-0234">DNA repair</keyword>
<evidence type="ECO:0000256" key="4">
    <source>
        <dbReference type="ARBA" id="ARBA00022490"/>
    </source>
</evidence>
<dbReference type="NCBIfam" id="TIGR00611">
    <property type="entry name" value="recf"/>
    <property type="match status" value="1"/>
</dbReference>
<comment type="caution">
    <text evidence="15">The sequence shown here is derived from an EMBL/GenBank/DDBJ whole genome shotgun (WGS) entry which is preliminary data.</text>
</comment>
<dbReference type="InterPro" id="IPR027417">
    <property type="entry name" value="P-loop_NTPase"/>
</dbReference>
<dbReference type="RefSeq" id="WP_103084388.1">
    <property type="nucleotide sequence ID" value="NZ_MNLH01000002.1"/>
</dbReference>
<dbReference type="GO" id="GO:0005737">
    <property type="term" value="C:cytoplasm"/>
    <property type="evidence" value="ECO:0007669"/>
    <property type="project" value="UniProtKB-SubCell"/>
</dbReference>
<keyword evidence="6 13" id="KW-0547">Nucleotide-binding</keyword>
<keyword evidence="9 13" id="KW-0238">DNA-binding</keyword>